<dbReference type="SUPFAM" id="SSF53098">
    <property type="entry name" value="Ribonuclease H-like"/>
    <property type="match status" value="1"/>
</dbReference>
<dbReference type="EMBL" id="JARQZJ010000077">
    <property type="protein sequence ID" value="KAK9882473.1"/>
    <property type="molecule type" value="Genomic_DNA"/>
</dbReference>
<dbReference type="GO" id="GO:0003676">
    <property type="term" value="F:nucleic acid binding"/>
    <property type="evidence" value="ECO:0007669"/>
    <property type="project" value="InterPro"/>
</dbReference>
<sequence length="214" mass="24946">MGILNIRKTRTTPLHPQSDGMVERFNRTMEQYLSKVVADHQKDWDKHLPVLLMAYREPVHDTTGHTPAKVLFGRELRLPCDLLFGSPEEARLEVGTYADELRLHLNQIHELVRDKIEASTDRMKTRYDLKANSVGFKAGDLVWLYNPQRKKGLSPKLTQAWEGAYKVMKRINDVVYRIQRTPRSKPKVVHLDRLAKYYEGSFVENCDVDRDDQN</sequence>
<proteinExistence type="predicted"/>
<evidence type="ECO:0000259" key="1">
    <source>
        <dbReference type="PROSITE" id="PS50994"/>
    </source>
</evidence>
<keyword evidence="3" id="KW-1185">Reference proteome</keyword>
<dbReference type="PROSITE" id="PS50994">
    <property type="entry name" value="INTEGRASE"/>
    <property type="match status" value="1"/>
</dbReference>
<dbReference type="InterPro" id="IPR036397">
    <property type="entry name" value="RNaseH_sf"/>
</dbReference>
<dbReference type="PANTHER" id="PTHR37984:SF5">
    <property type="entry name" value="PROTEIN NYNRIN-LIKE"/>
    <property type="match status" value="1"/>
</dbReference>
<organism evidence="2 3">
    <name type="scientific">Henosepilachna vigintioctopunctata</name>
    <dbReference type="NCBI Taxonomy" id="420089"/>
    <lineage>
        <taxon>Eukaryota</taxon>
        <taxon>Metazoa</taxon>
        <taxon>Ecdysozoa</taxon>
        <taxon>Arthropoda</taxon>
        <taxon>Hexapoda</taxon>
        <taxon>Insecta</taxon>
        <taxon>Pterygota</taxon>
        <taxon>Neoptera</taxon>
        <taxon>Endopterygota</taxon>
        <taxon>Coleoptera</taxon>
        <taxon>Polyphaga</taxon>
        <taxon>Cucujiformia</taxon>
        <taxon>Coccinelloidea</taxon>
        <taxon>Coccinellidae</taxon>
        <taxon>Epilachninae</taxon>
        <taxon>Epilachnini</taxon>
        <taxon>Henosepilachna</taxon>
    </lineage>
</organism>
<comment type="caution">
    <text evidence="2">The sequence shown here is derived from an EMBL/GenBank/DDBJ whole genome shotgun (WGS) entry which is preliminary data.</text>
</comment>
<protein>
    <recommendedName>
        <fullName evidence="1">Integrase catalytic domain-containing protein</fullName>
    </recommendedName>
</protein>
<feature type="domain" description="Integrase catalytic" evidence="1">
    <location>
        <begin position="1"/>
        <end position="75"/>
    </location>
</feature>
<dbReference type="GO" id="GO:0015074">
    <property type="term" value="P:DNA integration"/>
    <property type="evidence" value="ECO:0007669"/>
    <property type="project" value="InterPro"/>
</dbReference>
<dbReference type="InterPro" id="IPR054465">
    <property type="entry name" value="Integrase_p58-like_C"/>
</dbReference>
<dbReference type="Pfam" id="PF22938">
    <property type="entry name" value="Integrase_p58_C"/>
    <property type="match status" value="1"/>
</dbReference>
<dbReference type="InterPro" id="IPR012337">
    <property type="entry name" value="RNaseH-like_sf"/>
</dbReference>
<dbReference type="InterPro" id="IPR001584">
    <property type="entry name" value="Integrase_cat-core"/>
</dbReference>
<dbReference type="Proteomes" id="UP001431783">
    <property type="component" value="Unassembled WGS sequence"/>
</dbReference>
<evidence type="ECO:0000313" key="3">
    <source>
        <dbReference type="Proteomes" id="UP001431783"/>
    </source>
</evidence>
<dbReference type="Gene3D" id="3.30.420.10">
    <property type="entry name" value="Ribonuclease H-like superfamily/Ribonuclease H"/>
    <property type="match status" value="1"/>
</dbReference>
<dbReference type="InterPro" id="IPR050951">
    <property type="entry name" value="Retrovirus_Pol_polyprotein"/>
</dbReference>
<name>A0AAW1UIE9_9CUCU</name>
<dbReference type="PANTHER" id="PTHR37984">
    <property type="entry name" value="PROTEIN CBG26694"/>
    <property type="match status" value="1"/>
</dbReference>
<evidence type="ECO:0000313" key="2">
    <source>
        <dbReference type="EMBL" id="KAK9882473.1"/>
    </source>
</evidence>
<dbReference type="AlphaFoldDB" id="A0AAW1UIE9"/>
<accession>A0AAW1UIE9</accession>
<gene>
    <name evidence="2" type="ORF">WA026_021814</name>
</gene>
<reference evidence="2 3" key="1">
    <citation type="submission" date="2023-03" db="EMBL/GenBank/DDBJ databases">
        <title>Genome insight into feeding habits of ladybird beetles.</title>
        <authorList>
            <person name="Li H.-S."/>
            <person name="Huang Y.-H."/>
            <person name="Pang H."/>
        </authorList>
    </citation>
    <scope>NUCLEOTIDE SEQUENCE [LARGE SCALE GENOMIC DNA]</scope>
    <source>
        <strain evidence="2">SYSU_2023b</strain>
        <tissue evidence="2">Whole body</tissue>
    </source>
</reference>